<proteinExistence type="predicted"/>
<gene>
    <name evidence="5" type="ORF">MFU01_78500</name>
    <name evidence="6" type="ORF">SAMN05443572_103682</name>
</gene>
<feature type="transmembrane region" description="Helical" evidence="3">
    <location>
        <begin position="110"/>
        <end position="129"/>
    </location>
</feature>
<keyword evidence="7" id="KW-1185">Reference proteome</keyword>
<name>A0A511TGM7_MYXFU</name>
<dbReference type="PANTHER" id="PTHR34220:SF7">
    <property type="entry name" value="SENSOR HISTIDINE KINASE YPDA"/>
    <property type="match status" value="1"/>
</dbReference>
<dbReference type="SMART" id="SM00387">
    <property type="entry name" value="HATPase_c"/>
    <property type="match status" value="1"/>
</dbReference>
<dbReference type="EMBL" id="FOIB01000003">
    <property type="protein sequence ID" value="SET89033.1"/>
    <property type="molecule type" value="Genomic_DNA"/>
</dbReference>
<evidence type="ECO:0000313" key="5">
    <source>
        <dbReference type="EMBL" id="GEN12813.1"/>
    </source>
</evidence>
<dbReference type="InterPro" id="IPR004358">
    <property type="entry name" value="Sig_transdc_His_kin-like_C"/>
</dbReference>
<dbReference type="Pfam" id="PF06580">
    <property type="entry name" value="His_kinase"/>
    <property type="match status" value="1"/>
</dbReference>
<dbReference type="PROSITE" id="PS50109">
    <property type="entry name" value="HIS_KIN"/>
    <property type="match status" value="1"/>
</dbReference>
<evidence type="ECO:0000256" key="2">
    <source>
        <dbReference type="ARBA" id="ARBA00012438"/>
    </source>
</evidence>
<feature type="transmembrane region" description="Helical" evidence="3">
    <location>
        <begin position="65"/>
        <end position="90"/>
    </location>
</feature>
<dbReference type="Proteomes" id="UP000321514">
    <property type="component" value="Unassembled WGS sequence"/>
</dbReference>
<comment type="caution">
    <text evidence="5">The sequence shown here is derived from an EMBL/GenBank/DDBJ whole genome shotgun (WGS) entry which is preliminary data.</text>
</comment>
<comment type="catalytic activity">
    <reaction evidence="1">
        <text>ATP + protein L-histidine = ADP + protein N-phospho-L-histidine.</text>
        <dbReference type="EC" id="2.7.13.3"/>
    </reaction>
</comment>
<keyword evidence="3" id="KW-0472">Membrane</keyword>
<dbReference type="PRINTS" id="PR00344">
    <property type="entry name" value="BCTRLSENSOR"/>
</dbReference>
<dbReference type="EMBL" id="BJXR01000069">
    <property type="protein sequence ID" value="GEN12813.1"/>
    <property type="molecule type" value="Genomic_DNA"/>
</dbReference>
<evidence type="ECO:0000256" key="1">
    <source>
        <dbReference type="ARBA" id="ARBA00000085"/>
    </source>
</evidence>
<keyword evidence="3" id="KW-0812">Transmembrane</keyword>
<evidence type="ECO:0000313" key="8">
    <source>
        <dbReference type="Proteomes" id="UP000321514"/>
    </source>
</evidence>
<feature type="transmembrane region" description="Helical" evidence="3">
    <location>
        <begin position="24"/>
        <end position="45"/>
    </location>
</feature>
<dbReference type="Proteomes" id="UP000183760">
    <property type="component" value="Unassembled WGS sequence"/>
</dbReference>
<dbReference type="Gene3D" id="3.30.565.10">
    <property type="entry name" value="Histidine kinase-like ATPase, C-terminal domain"/>
    <property type="match status" value="1"/>
</dbReference>
<dbReference type="InterPro" id="IPR050640">
    <property type="entry name" value="Bact_2-comp_sensor_kinase"/>
</dbReference>
<evidence type="ECO:0000259" key="4">
    <source>
        <dbReference type="PROSITE" id="PS50109"/>
    </source>
</evidence>
<organism evidence="5 8">
    <name type="scientific">Myxococcus fulvus</name>
    <dbReference type="NCBI Taxonomy" id="33"/>
    <lineage>
        <taxon>Bacteria</taxon>
        <taxon>Pseudomonadati</taxon>
        <taxon>Myxococcota</taxon>
        <taxon>Myxococcia</taxon>
        <taxon>Myxococcales</taxon>
        <taxon>Cystobacterineae</taxon>
        <taxon>Myxococcaceae</taxon>
        <taxon>Myxococcus</taxon>
    </lineage>
</organism>
<dbReference type="GO" id="GO:0000155">
    <property type="term" value="F:phosphorelay sensor kinase activity"/>
    <property type="evidence" value="ECO:0007669"/>
    <property type="project" value="InterPro"/>
</dbReference>
<dbReference type="PANTHER" id="PTHR34220">
    <property type="entry name" value="SENSOR HISTIDINE KINASE YPDA"/>
    <property type="match status" value="1"/>
</dbReference>
<feature type="domain" description="Histidine kinase" evidence="4">
    <location>
        <begin position="248"/>
        <end position="341"/>
    </location>
</feature>
<evidence type="ECO:0000313" key="7">
    <source>
        <dbReference type="Proteomes" id="UP000183760"/>
    </source>
</evidence>
<sequence>MGLGLLAALPQALTAQVRDPQGFVSALVLALIPYSVWALLAPLVLMTFRRVSREAPLEARTGGWLIALGGGFVLAHAVLLALGLSVLESWSARGLAFTDGLRRLLLERGVLGSFEYLLFLAAWATLGAFRRARERELGESRLAARLAEARLDALRAQLDPHFLFNTLNAVVSLVRQTRNTEAEDALVELSSLLRASLDGRNEQGIALSEELDLVRRYLGIEQLRFGSRLRFHLEAAPETLGARVPMLILQPLVENAIKHGTSRRAARGNIWVHTLRRGDRLVLEVRDDGPGLDTGSPPGTGIGVANTRERIQQLHGEGYGVTLEDAPGGGALARVELPFQVSTVGLLPQGRAANG</sequence>
<protein>
    <recommendedName>
        <fullName evidence="2">histidine kinase</fullName>
        <ecNumber evidence="2">2.7.13.3</ecNumber>
    </recommendedName>
</protein>
<dbReference type="EC" id="2.7.13.3" evidence="2"/>
<keyword evidence="3" id="KW-1133">Transmembrane helix</keyword>
<dbReference type="InterPro" id="IPR003594">
    <property type="entry name" value="HATPase_dom"/>
</dbReference>
<dbReference type="Pfam" id="PF02518">
    <property type="entry name" value="HATPase_c"/>
    <property type="match status" value="1"/>
</dbReference>
<dbReference type="STRING" id="1334629.MFUL124B02_21865"/>
<reference evidence="5 8" key="2">
    <citation type="submission" date="2019-07" db="EMBL/GenBank/DDBJ databases">
        <title>Whole genome shotgun sequence of Myxococcus fulvus NBRC 100333.</title>
        <authorList>
            <person name="Hosoyama A."/>
            <person name="Uohara A."/>
            <person name="Ohji S."/>
            <person name="Ichikawa N."/>
        </authorList>
    </citation>
    <scope>NUCLEOTIDE SEQUENCE [LARGE SCALE GENOMIC DNA]</scope>
    <source>
        <strain evidence="5 8">NBRC 100333</strain>
    </source>
</reference>
<evidence type="ECO:0000313" key="6">
    <source>
        <dbReference type="EMBL" id="SET89033.1"/>
    </source>
</evidence>
<dbReference type="InterPro" id="IPR036890">
    <property type="entry name" value="HATPase_C_sf"/>
</dbReference>
<dbReference type="InterPro" id="IPR010559">
    <property type="entry name" value="Sig_transdc_His_kin_internal"/>
</dbReference>
<reference evidence="6 7" key="1">
    <citation type="submission" date="2016-10" db="EMBL/GenBank/DDBJ databases">
        <authorList>
            <person name="Varghese N."/>
            <person name="Submissions S."/>
        </authorList>
    </citation>
    <scope>NUCLEOTIDE SEQUENCE [LARGE SCALE GENOMIC DNA]</scope>
    <source>
        <strain evidence="6 7">DSM 16525</strain>
    </source>
</reference>
<accession>A0A511TGM7</accession>
<dbReference type="InterPro" id="IPR005467">
    <property type="entry name" value="His_kinase_dom"/>
</dbReference>
<dbReference type="AlphaFoldDB" id="A0A511TGM7"/>
<dbReference type="SUPFAM" id="SSF55874">
    <property type="entry name" value="ATPase domain of HSP90 chaperone/DNA topoisomerase II/histidine kinase"/>
    <property type="match status" value="1"/>
</dbReference>
<evidence type="ECO:0000256" key="3">
    <source>
        <dbReference type="SAM" id="Phobius"/>
    </source>
</evidence>
<dbReference type="GO" id="GO:0016020">
    <property type="term" value="C:membrane"/>
    <property type="evidence" value="ECO:0007669"/>
    <property type="project" value="InterPro"/>
</dbReference>